<comment type="caution">
    <text evidence="2">The sequence shown here is derived from an EMBL/GenBank/DDBJ whole genome shotgun (WGS) entry which is preliminary data.</text>
</comment>
<dbReference type="Gene3D" id="1.20.1250.20">
    <property type="entry name" value="MFS general substrate transporter like domains"/>
    <property type="match status" value="1"/>
</dbReference>
<feature type="transmembrane region" description="Helical" evidence="1">
    <location>
        <begin position="139"/>
        <end position="160"/>
    </location>
</feature>
<dbReference type="SUPFAM" id="SSF103473">
    <property type="entry name" value="MFS general substrate transporter"/>
    <property type="match status" value="1"/>
</dbReference>
<proteinExistence type="predicted"/>
<dbReference type="InterPro" id="IPR036259">
    <property type="entry name" value="MFS_trans_sf"/>
</dbReference>
<feature type="transmembrane region" description="Helical" evidence="1">
    <location>
        <begin position="114"/>
        <end position="133"/>
    </location>
</feature>
<evidence type="ECO:0000256" key="1">
    <source>
        <dbReference type="SAM" id="Phobius"/>
    </source>
</evidence>
<dbReference type="EMBL" id="JAUSVY010000011">
    <property type="protein sequence ID" value="MDQ0506910.1"/>
    <property type="molecule type" value="Genomic_DNA"/>
</dbReference>
<gene>
    <name evidence="2" type="ORF">QOZ94_003725</name>
</gene>
<keyword evidence="1" id="KW-0472">Membrane</keyword>
<sequence>MLISSMTAGRDDRLAALIKDEIVQAVGVIRAIGQHLICRQSPDEIASRRHVVLLPWPQSKAHRQPERILPFLRKDCTIKAWDQTGLSVTAFGVGLAAGNLAIGRLAAWVGRPETVLVFAIALIFVTQSAFLATDPSLGLAIGLLALWGFASGLAAPANTAIQASRAGSDAGFVLASSESMNNGALLVLAPIVASWIGGGDTINTAILLGVGTLAALGVNLVDRQSRSKALTCEVN</sequence>
<accession>A0ABU0LIH8</accession>
<keyword evidence="1" id="KW-0812">Transmembrane</keyword>
<keyword evidence="3" id="KW-1185">Reference proteome</keyword>
<keyword evidence="1" id="KW-1133">Transmembrane helix</keyword>
<evidence type="ECO:0000313" key="3">
    <source>
        <dbReference type="Proteomes" id="UP001241747"/>
    </source>
</evidence>
<evidence type="ECO:0000313" key="2">
    <source>
        <dbReference type="EMBL" id="MDQ0506910.1"/>
    </source>
</evidence>
<dbReference type="Proteomes" id="UP001241747">
    <property type="component" value="Unassembled WGS sequence"/>
</dbReference>
<name>A0ABU0LIH8_XANAG</name>
<organism evidence="2 3">
    <name type="scientific">Xanthobacter agilis</name>
    <dbReference type="NCBI Taxonomy" id="47492"/>
    <lineage>
        <taxon>Bacteria</taxon>
        <taxon>Pseudomonadati</taxon>
        <taxon>Pseudomonadota</taxon>
        <taxon>Alphaproteobacteria</taxon>
        <taxon>Hyphomicrobiales</taxon>
        <taxon>Xanthobacteraceae</taxon>
        <taxon>Xanthobacter</taxon>
    </lineage>
</organism>
<reference evidence="2 3" key="1">
    <citation type="submission" date="2023-07" db="EMBL/GenBank/DDBJ databases">
        <title>Genomic Encyclopedia of Type Strains, Phase IV (KMG-IV): sequencing the most valuable type-strain genomes for metagenomic binning, comparative biology and taxonomic classification.</title>
        <authorList>
            <person name="Goeker M."/>
        </authorList>
    </citation>
    <scope>NUCLEOTIDE SEQUENCE [LARGE SCALE GENOMIC DNA]</scope>
    <source>
        <strain evidence="2 3">DSM 3770</strain>
    </source>
</reference>
<protein>
    <submittedName>
        <fullName evidence="2">MFS family permease</fullName>
    </submittedName>
</protein>
<feature type="transmembrane region" description="Helical" evidence="1">
    <location>
        <begin position="172"/>
        <end position="196"/>
    </location>
</feature>
<feature type="transmembrane region" description="Helical" evidence="1">
    <location>
        <begin position="202"/>
        <end position="221"/>
    </location>
</feature>